<gene>
    <name evidence="1" type="ORF">E3T50_04260</name>
</gene>
<organism evidence="1 2">
    <name type="scientific">Cryobacterium gelidum</name>
    <dbReference type="NCBI Taxonomy" id="1259164"/>
    <lineage>
        <taxon>Bacteria</taxon>
        <taxon>Bacillati</taxon>
        <taxon>Actinomycetota</taxon>
        <taxon>Actinomycetes</taxon>
        <taxon>Micrococcales</taxon>
        <taxon>Microbacteriaceae</taxon>
        <taxon>Cryobacterium</taxon>
    </lineage>
</organism>
<comment type="caution">
    <text evidence="1">The sequence shown here is derived from an EMBL/GenBank/DDBJ whole genome shotgun (WGS) entry which is preliminary data.</text>
</comment>
<dbReference type="RefSeq" id="WP_206751310.1">
    <property type="nucleotide sequence ID" value="NZ_SOHL01000008.1"/>
</dbReference>
<dbReference type="EMBL" id="SOHL01000008">
    <property type="protein sequence ID" value="TFD72557.1"/>
    <property type="molecule type" value="Genomic_DNA"/>
</dbReference>
<keyword evidence="2" id="KW-1185">Reference proteome</keyword>
<evidence type="ECO:0000313" key="1">
    <source>
        <dbReference type="EMBL" id="TFD72557.1"/>
    </source>
</evidence>
<name>A0A4R9AYE3_9MICO</name>
<dbReference type="Proteomes" id="UP000297983">
    <property type="component" value="Unassembled WGS sequence"/>
</dbReference>
<proteinExistence type="predicted"/>
<protein>
    <submittedName>
        <fullName evidence="1">Uncharacterized protein</fullName>
    </submittedName>
</protein>
<reference evidence="1 2" key="1">
    <citation type="submission" date="2019-03" db="EMBL/GenBank/DDBJ databases">
        <title>Genomics of glacier-inhabiting Cryobacterium strains.</title>
        <authorList>
            <person name="Liu Q."/>
            <person name="Xin Y.-H."/>
        </authorList>
    </citation>
    <scope>NUCLEOTIDE SEQUENCE [LARGE SCALE GENOMIC DNA]</scope>
    <source>
        <strain evidence="1 2">Hz16</strain>
    </source>
</reference>
<accession>A0A4R9AYE3</accession>
<sequence length="212" mass="23997">MRAGMLCVGYFRRVRWDDLFDDLEGQLERELHSEAADLRLHEERQRLEKLSLRTRLSNVARSAALGDSLRLRVVLVSGETLALRPTTLGRDWLAADLLDTQNGRVQCVIPLSAIAGVLLTEEQSLISLAVESDATGKLIERVGFPFVLRDLCRRRRTVDLDTRGGVLVGTIDRVARDHLDLAVHPLGTLRRASEVLHYRLVPLWQIHAIRLR</sequence>
<evidence type="ECO:0000313" key="2">
    <source>
        <dbReference type="Proteomes" id="UP000297983"/>
    </source>
</evidence>
<dbReference type="AlphaFoldDB" id="A0A4R9AYE3"/>